<keyword evidence="9 14" id="KW-0540">Nuclease</keyword>
<evidence type="ECO:0000313" key="18">
    <source>
        <dbReference type="EMBL" id="MFC4557098.1"/>
    </source>
</evidence>
<evidence type="ECO:0000256" key="4">
    <source>
        <dbReference type="ARBA" id="ARBA00004496"/>
    </source>
</evidence>
<dbReference type="PANTHER" id="PTHR10954">
    <property type="entry name" value="RIBONUCLEASE H2 SUBUNIT A"/>
    <property type="match status" value="1"/>
</dbReference>
<gene>
    <name evidence="14" type="primary">rnhB</name>
    <name evidence="18" type="ORF">ACFO3D_02590</name>
</gene>
<keyword evidence="10 14" id="KW-0479">Metal-binding</keyword>
<dbReference type="PROSITE" id="PS51975">
    <property type="entry name" value="RNASE_H_2"/>
    <property type="match status" value="1"/>
</dbReference>
<evidence type="ECO:0000313" key="19">
    <source>
        <dbReference type="Proteomes" id="UP001595989"/>
    </source>
</evidence>
<evidence type="ECO:0000256" key="1">
    <source>
        <dbReference type="ARBA" id="ARBA00000077"/>
    </source>
</evidence>
<comment type="cofactor">
    <cofactor evidence="14 15">
        <name>Mn(2+)</name>
        <dbReference type="ChEBI" id="CHEBI:29035"/>
    </cofactor>
    <cofactor evidence="14 15">
        <name>Mg(2+)</name>
        <dbReference type="ChEBI" id="CHEBI:18420"/>
    </cofactor>
    <text evidence="14 15">Manganese or magnesium. Binds 1 divalent metal ion per monomer in the absence of substrate. May bind a second metal ion after substrate binding.</text>
</comment>
<comment type="similarity">
    <text evidence="5 14 16">Belongs to the RNase HII family.</text>
</comment>
<dbReference type="Pfam" id="PF01351">
    <property type="entry name" value="RNase_HII"/>
    <property type="match status" value="1"/>
</dbReference>
<feature type="binding site" evidence="14 15">
    <location>
        <position position="169"/>
    </location>
    <ligand>
        <name>a divalent metal cation</name>
        <dbReference type="ChEBI" id="CHEBI:60240"/>
    </ligand>
</feature>
<dbReference type="NCBIfam" id="NF000595">
    <property type="entry name" value="PRK00015.1-3"/>
    <property type="match status" value="1"/>
</dbReference>
<feature type="binding site" evidence="14 15">
    <location>
        <position position="78"/>
    </location>
    <ligand>
        <name>a divalent metal cation</name>
        <dbReference type="ChEBI" id="CHEBI:60240"/>
    </ligand>
</feature>
<dbReference type="CDD" id="cd07182">
    <property type="entry name" value="RNase_HII_bacteria_HII_like"/>
    <property type="match status" value="1"/>
</dbReference>
<dbReference type="EMBL" id="JBHSFU010000003">
    <property type="protein sequence ID" value="MFC4557098.1"/>
    <property type="molecule type" value="Genomic_DNA"/>
</dbReference>
<keyword evidence="8 14" id="KW-0963">Cytoplasm</keyword>
<feature type="domain" description="RNase H type-2" evidence="17">
    <location>
        <begin position="71"/>
        <end position="256"/>
    </location>
</feature>
<dbReference type="InterPro" id="IPR022898">
    <property type="entry name" value="RNase_HII"/>
</dbReference>
<keyword evidence="11 14" id="KW-0255">Endonuclease</keyword>
<evidence type="ECO:0000256" key="13">
    <source>
        <dbReference type="ARBA" id="ARBA00023211"/>
    </source>
</evidence>
<comment type="catalytic activity">
    <reaction evidence="1 14 15 16">
        <text>Endonucleolytic cleavage to 5'-phosphomonoester.</text>
        <dbReference type="EC" id="3.1.26.4"/>
    </reaction>
</comment>
<evidence type="ECO:0000256" key="3">
    <source>
        <dbReference type="ARBA" id="ARBA00004065"/>
    </source>
</evidence>
<evidence type="ECO:0000256" key="2">
    <source>
        <dbReference type="ARBA" id="ARBA00001946"/>
    </source>
</evidence>
<dbReference type="InterPro" id="IPR036397">
    <property type="entry name" value="RNaseH_sf"/>
</dbReference>
<dbReference type="SUPFAM" id="SSF53098">
    <property type="entry name" value="Ribonuclease H-like"/>
    <property type="match status" value="1"/>
</dbReference>
<dbReference type="NCBIfam" id="NF000594">
    <property type="entry name" value="PRK00015.1-1"/>
    <property type="match status" value="1"/>
</dbReference>
<comment type="subcellular location">
    <subcellularLocation>
        <location evidence="4 14">Cytoplasm</location>
    </subcellularLocation>
</comment>
<dbReference type="PANTHER" id="PTHR10954:SF18">
    <property type="entry name" value="RIBONUCLEASE HII"/>
    <property type="match status" value="1"/>
</dbReference>
<evidence type="ECO:0000256" key="16">
    <source>
        <dbReference type="RuleBase" id="RU003515"/>
    </source>
</evidence>
<dbReference type="Proteomes" id="UP001595989">
    <property type="component" value="Unassembled WGS sequence"/>
</dbReference>
<name>A0ABV9DGW1_9BACI</name>
<evidence type="ECO:0000256" key="15">
    <source>
        <dbReference type="PROSITE-ProRule" id="PRU01319"/>
    </source>
</evidence>
<comment type="function">
    <text evidence="3 14 16">Endonuclease that specifically degrades the RNA of RNA-DNA hybrids.</text>
</comment>
<dbReference type="RefSeq" id="WP_390293037.1">
    <property type="nucleotide sequence ID" value="NZ_JBHSFU010000003.1"/>
</dbReference>
<dbReference type="Gene3D" id="3.30.420.10">
    <property type="entry name" value="Ribonuclease H-like superfamily/Ribonuclease H"/>
    <property type="match status" value="1"/>
</dbReference>
<evidence type="ECO:0000256" key="5">
    <source>
        <dbReference type="ARBA" id="ARBA00007383"/>
    </source>
</evidence>
<proteinExistence type="inferred from homology"/>
<keyword evidence="12 14" id="KW-0378">Hydrolase</keyword>
<evidence type="ECO:0000256" key="14">
    <source>
        <dbReference type="HAMAP-Rule" id="MF_00052"/>
    </source>
</evidence>
<evidence type="ECO:0000256" key="12">
    <source>
        <dbReference type="ARBA" id="ARBA00022801"/>
    </source>
</evidence>
<dbReference type="InterPro" id="IPR001352">
    <property type="entry name" value="RNase_HII/HIII"/>
</dbReference>
<keyword evidence="13 14" id="KW-0464">Manganese</keyword>
<dbReference type="GO" id="GO:0004523">
    <property type="term" value="F:RNA-DNA hybrid ribonuclease activity"/>
    <property type="evidence" value="ECO:0007669"/>
    <property type="project" value="UniProtKB-EC"/>
</dbReference>
<organism evidence="18 19">
    <name type="scientific">Virgibacillus kekensis</name>
    <dbReference type="NCBI Taxonomy" id="202261"/>
    <lineage>
        <taxon>Bacteria</taxon>
        <taxon>Bacillati</taxon>
        <taxon>Bacillota</taxon>
        <taxon>Bacilli</taxon>
        <taxon>Bacillales</taxon>
        <taxon>Bacillaceae</taxon>
        <taxon>Virgibacillus</taxon>
    </lineage>
</organism>
<dbReference type="HAMAP" id="MF_00052_B">
    <property type="entry name" value="RNase_HII_B"/>
    <property type="match status" value="1"/>
</dbReference>
<feature type="binding site" evidence="14 15">
    <location>
        <position position="77"/>
    </location>
    <ligand>
        <name>a divalent metal cation</name>
        <dbReference type="ChEBI" id="CHEBI:60240"/>
    </ligand>
</feature>
<dbReference type="InterPro" id="IPR012337">
    <property type="entry name" value="RNaseH-like_sf"/>
</dbReference>
<comment type="caution">
    <text evidence="18">The sequence shown here is derived from an EMBL/GenBank/DDBJ whole genome shotgun (WGS) entry which is preliminary data.</text>
</comment>
<comment type="cofactor">
    <cofactor evidence="2">
        <name>Mg(2+)</name>
        <dbReference type="ChEBI" id="CHEBI:18420"/>
    </cofactor>
</comment>
<evidence type="ECO:0000256" key="6">
    <source>
        <dbReference type="ARBA" id="ARBA00012180"/>
    </source>
</evidence>
<evidence type="ECO:0000256" key="9">
    <source>
        <dbReference type="ARBA" id="ARBA00022722"/>
    </source>
</evidence>
<evidence type="ECO:0000256" key="11">
    <source>
        <dbReference type="ARBA" id="ARBA00022759"/>
    </source>
</evidence>
<dbReference type="EC" id="3.1.26.4" evidence="6 14"/>
<evidence type="ECO:0000256" key="8">
    <source>
        <dbReference type="ARBA" id="ARBA00022490"/>
    </source>
</evidence>
<sequence length="256" mass="28858">MEKISINELKNLLESNKIDEQLIEQMKLDERKGVQQLLRRYEKQKLKEKGLEKNFTQMMRYENACYENGRQYIAGMDEAGRGPLAGPVVAAAVILPQGFKLLGLNDSKQLSESMRNDFFEIIKSQAVSYGISIIDNTKIDEVNIYEATKLAMVDAVEQLNPSPDHVLVDAVRLDGLPCPTQAIVKGDQQSVSIAAASILAKVTRDNLMKQLHKKYPLYGFESNMGYGTKHHMTMLEEHGISPYHRKSFAPVRNTAK</sequence>
<keyword evidence="19" id="KW-1185">Reference proteome</keyword>
<accession>A0ABV9DGW1</accession>
<protein>
    <recommendedName>
        <fullName evidence="7 14">Ribonuclease HII</fullName>
        <shortName evidence="14">RNase HII</shortName>
        <ecNumber evidence="6 14">3.1.26.4</ecNumber>
    </recommendedName>
</protein>
<reference evidence="19" key="1">
    <citation type="journal article" date="2019" name="Int. J. Syst. Evol. Microbiol.">
        <title>The Global Catalogue of Microorganisms (GCM) 10K type strain sequencing project: providing services to taxonomists for standard genome sequencing and annotation.</title>
        <authorList>
            <consortium name="The Broad Institute Genomics Platform"/>
            <consortium name="The Broad Institute Genome Sequencing Center for Infectious Disease"/>
            <person name="Wu L."/>
            <person name="Ma J."/>
        </authorList>
    </citation>
    <scope>NUCLEOTIDE SEQUENCE [LARGE SCALE GENOMIC DNA]</scope>
    <source>
        <strain evidence="19">CGMCC 4.7426</strain>
    </source>
</reference>
<evidence type="ECO:0000256" key="7">
    <source>
        <dbReference type="ARBA" id="ARBA00019179"/>
    </source>
</evidence>
<evidence type="ECO:0000259" key="17">
    <source>
        <dbReference type="PROSITE" id="PS51975"/>
    </source>
</evidence>
<dbReference type="InterPro" id="IPR024567">
    <property type="entry name" value="RNase_HII/HIII_dom"/>
</dbReference>
<evidence type="ECO:0000256" key="10">
    <source>
        <dbReference type="ARBA" id="ARBA00022723"/>
    </source>
</evidence>